<accession>A0A9P4K1C9</accession>
<evidence type="ECO:0000256" key="1">
    <source>
        <dbReference type="SAM" id="MobiDB-lite"/>
    </source>
</evidence>
<organism evidence="2 3">
    <name type="scientific">Lojkania enalia</name>
    <dbReference type="NCBI Taxonomy" id="147567"/>
    <lineage>
        <taxon>Eukaryota</taxon>
        <taxon>Fungi</taxon>
        <taxon>Dikarya</taxon>
        <taxon>Ascomycota</taxon>
        <taxon>Pezizomycotina</taxon>
        <taxon>Dothideomycetes</taxon>
        <taxon>Pleosporomycetidae</taxon>
        <taxon>Pleosporales</taxon>
        <taxon>Pleosporales incertae sedis</taxon>
        <taxon>Lojkania</taxon>
    </lineage>
</organism>
<sequence>MSSVWLPSGQCESVEIDWDSPELWPILTPSSDRFARARYPALVQAPGQAPGQALGQVQTQFQLLGQAQIQIQSPAKVQAPDKAQVTPKGKGKAAAEAQAQEAYNNRKRLRSLAPSPPSDDEKDTSPTAPATKFGGNSQPGKAGRKNKKAKLEPMIQLRQAGKQFAKDPLKERRQARNKEAQEAIANKLVVEFLEKRFERSKSRGSRPRDWLFNQAAVVAQRDRVSRRGIVALAMEKLERVDRAARLNPSGVENRGRCKDIVEAGGAAETEPRINAEENNMIPNQLPNQRDTYKSLRTGSEAILLSSKPFAKARVCVEDTRV</sequence>
<feature type="compositionally biased region" description="Low complexity" evidence="1">
    <location>
        <begin position="92"/>
        <end position="102"/>
    </location>
</feature>
<name>A0A9P4K1C9_9PLEO</name>
<protein>
    <submittedName>
        <fullName evidence="2">Uncharacterized protein</fullName>
    </submittedName>
</protein>
<reference evidence="3" key="1">
    <citation type="journal article" date="2020" name="Stud. Mycol.">
        <title>101 Dothideomycetes genomes: A test case for predicting lifestyles and emergence of pathogens.</title>
        <authorList>
            <person name="Haridas S."/>
            <person name="Albert R."/>
            <person name="Binder M."/>
            <person name="Bloem J."/>
            <person name="LaButti K."/>
            <person name="Salamov A."/>
            <person name="Andreopoulos B."/>
            <person name="Baker S."/>
            <person name="Barry K."/>
            <person name="Bills G."/>
            <person name="Bluhm B."/>
            <person name="Cannon C."/>
            <person name="Castanera R."/>
            <person name="Culley D."/>
            <person name="Daum C."/>
            <person name="Ezra D."/>
            <person name="Gonzalez J."/>
            <person name="Henrissat B."/>
            <person name="Kuo A."/>
            <person name="Liang C."/>
            <person name="Lipzen A."/>
            <person name="Lutzoni F."/>
            <person name="Magnuson J."/>
            <person name="Mondo S."/>
            <person name="Nolan M."/>
            <person name="Ohm R."/>
            <person name="Pangilinan J."/>
            <person name="Park H.-J."/>
            <person name="Ramirez L."/>
            <person name="Alfaro M."/>
            <person name="Sun H."/>
            <person name="Tritt A."/>
            <person name="Yoshinaga Y."/>
            <person name="Zwiers L.-H."/>
            <person name="Turgeon B."/>
            <person name="Goodwin S."/>
            <person name="Spatafora J."/>
            <person name="Crous P."/>
            <person name="Grigoriev I."/>
        </authorList>
    </citation>
    <scope>NUCLEOTIDE SEQUENCE [LARGE SCALE GENOMIC DNA]</scope>
    <source>
        <strain evidence="3">CBS 304.66</strain>
    </source>
</reference>
<evidence type="ECO:0000313" key="3">
    <source>
        <dbReference type="Proteomes" id="UP000800093"/>
    </source>
</evidence>
<dbReference type="AlphaFoldDB" id="A0A9P4K1C9"/>
<feature type="region of interest" description="Disordered" evidence="1">
    <location>
        <begin position="73"/>
        <end position="152"/>
    </location>
</feature>
<proteinExistence type="predicted"/>
<comment type="caution">
    <text evidence="2">The sequence shown here is derived from an EMBL/GenBank/DDBJ whole genome shotgun (WGS) entry which is preliminary data.</text>
</comment>
<evidence type="ECO:0000313" key="2">
    <source>
        <dbReference type="EMBL" id="KAF2258903.1"/>
    </source>
</evidence>
<keyword evidence="3" id="KW-1185">Reference proteome</keyword>
<gene>
    <name evidence="2" type="ORF">CC78DRAFT_548745</name>
</gene>
<dbReference type="EMBL" id="ML986728">
    <property type="protein sequence ID" value="KAF2258903.1"/>
    <property type="molecule type" value="Genomic_DNA"/>
</dbReference>
<dbReference type="Proteomes" id="UP000800093">
    <property type="component" value="Unassembled WGS sequence"/>
</dbReference>